<name>A0ABS6DS10_9MOLU</name>
<protein>
    <recommendedName>
        <fullName evidence="3">Lipoprotein-associated type-17 domain-containing protein</fullName>
    </recommendedName>
</protein>
<sequence length="562" mass="64719">MNRKLIINFITAGTSVAIPLSISASCKNKEQQKVNFEAANANMSIAFKNSNTKTFDSVTNAEISNSNNYLINNIVEGFEFIFHSAKKLADKIEVKYELKFNDKKSKIFVKSIEKSQFKILDSNDTEKKMDFSNIVRKISYVNQEKKVFNLINDQELLKPENFVPDIKNGFEFIFHSAKKLADKIEVEYSIKSKTDLIESKKMVISIEKSNFMPEKEFLNNLAKKIEIKYQNSSNITFWNATKNPDSIKNNIVFTGLEENYQISNENISKTNDKIKVSFKLKNQLLGESDLVTKTIDSTEFMKKSNEEIKSEILKFDSKIDIKLDFKKVNRWDKINQISKDNINFVVDDNTKNSITDLVFIDKEIINNQIFAKYSFIYEGEKFESKLLIARKLDFKKYSDKILITQIEKFRFGGALPLKAKIIDSNSTFNSLITDINPNSKSPEKTNLLKIKFYNENNGLLNSTAVKPFVQKINDKEFYIYIAQFEKFKGYPFIELQGESPSSFNLDGISWAQAGREIKYDDKDIYELNKKTGEYKLKITDNVAIAPITDLNPINFGSIVKSK</sequence>
<proteinExistence type="predicted"/>
<dbReference type="PROSITE" id="PS51257">
    <property type="entry name" value="PROKAR_LIPOPROTEIN"/>
    <property type="match status" value="1"/>
</dbReference>
<evidence type="ECO:0000313" key="1">
    <source>
        <dbReference type="EMBL" id="MBU4693586.1"/>
    </source>
</evidence>
<reference evidence="1" key="1">
    <citation type="submission" date="2021-06" db="EMBL/GenBank/DDBJ databases">
        <title>Novel Mycoplasma species detected in California sea lions (Zalophus californianus) from the USA.</title>
        <authorList>
            <person name="Volokhov D.V."/>
            <person name="Furtak V.A."/>
            <person name="Zagorodnyaya T.A."/>
        </authorList>
    </citation>
    <scope>NUCLEOTIDE SEQUENCE [LARGE SCALE GENOMIC DNA]</scope>
    <source>
        <strain evidence="1">CSL 4779</strain>
    </source>
</reference>
<accession>A0ABS6DS10</accession>
<keyword evidence="2" id="KW-1185">Reference proteome</keyword>
<organism evidence="1 2">
    <name type="scientific">Mycoplasma zalophidermidis</name>
    <dbReference type="NCBI Taxonomy" id="398174"/>
    <lineage>
        <taxon>Bacteria</taxon>
        <taxon>Bacillati</taxon>
        <taxon>Mycoplasmatota</taxon>
        <taxon>Mollicutes</taxon>
        <taxon>Mycoplasmataceae</taxon>
        <taxon>Mycoplasma</taxon>
    </lineage>
</organism>
<dbReference type="EMBL" id="JAHMHK010000001">
    <property type="protein sequence ID" value="MBU4693586.1"/>
    <property type="molecule type" value="Genomic_DNA"/>
</dbReference>
<gene>
    <name evidence="1" type="ORF">KQ878_01655</name>
</gene>
<dbReference type="RefSeq" id="WP_216567804.1">
    <property type="nucleotide sequence ID" value="NZ_JAHMHK010000001.1"/>
</dbReference>
<comment type="caution">
    <text evidence="1">The sequence shown here is derived from an EMBL/GenBank/DDBJ whole genome shotgun (WGS) entry which is preliminary data.</text>
</comment>
<dbReference type="Proteomes" id="UP000812267">
    <property type="component" value="Unassembled WGS sequence"/>
</dbReference>
<evidence type="ECO:0008006" key="3">
    <source>
        <dbReference type="Google" id="ProtNLM"/>
    </source>
</evidence>
<evidence type="ECO:0000313" key="2">
    <source>
        <dbReference type="Proteomes" id="UP000812267"/>
    </source>
</evidence>